<dbReference type="EMBL" id="QKWP01000415">
    <property type="protein sequence ID" value="RIB20458.1"/>
    <property type="molecule type" value="Genomic_DNA"/>
</dbReference>
<feature type="signal peptide" evidence="1">
    <location>
        <begin position="1"/>
        <end position="22"/>
    </location>
</feature>
<dbReference type="Proteomes" id="UP000266673">
    <property type="component" value="Unassembled WGS sequence"/>
</dbReference>
<dbReference type="AlphaFoldDB" id="A0A397VF89"/>
<evidence type="ECO:0000313" key="3">
    <source>
        <dbReference type="Proteomes" id="UP000266673"/>
    </source>
</evidence>
<proteinExistence type="predicted"/>
<name>A0A397VF89_9GLOM</name>
<evidence type="ECO:0000256" key="1">
    <source>
        <dbReference type="SAM" id="SignalP"/>
    </source>
</evidence>
<sequence length="67" mass="7587">MLSKFYLVFIIALVFTAALINSAPVGRDYEHGTHEKHERPFNVENNKKETKVAQGLDLALVCRDEPT</sequence>
<organism evidence="2 3">
    <name type="scientific">Gigaspora rosea</name>
    <dbReference type="NCBI Taxonomy" id="44941"/>
    <lineage>
        <taxon>Eukaryota</taxon>
        <taxon>Fungi</taxon>
        <taxon>Fungi incertae sedis</taxon>
        <taxon>Mucoromycota</taxon>
        <taxon>Glomeromycotina</taxon>
        <taxon>Glomeromycetes</taxon>
        <taxon>Diversisporales</taxon>
        <taxon>Gigasporaceae</taxon>
        <taxon>Gigaspora</taxon>
    </lineage>
</organism>
<accession>A0A397VF89</accession>
<comment type="caution">
    <text evidence="2">The sequence shown here is derived from an EMBL/GenBank/DDBJ whole genome shotgun (WGS) entry which is preliminary data.</text>
</comment>
<keyword evidence="3" id="KW-1185">Reference proteome</keyword>
<gene>
    <name evidence="2" type="ORF">C2G38_2244545</name>
</gene>
<feature type="chain" id="PRO_5017262537" evidence="1">
    <location>
        <begin position="23"/>
        <end position="67"/>
    </location>
</feature>
<evidence type="ECO:0000313" key="2">
    <source>
        <dbReference type="EMBL" id="RIB20458.1"/>
    </source>
</evidence>
<reference evidence="2 3" key="1">
    <citation type="submission" date="2018-06" db="EMBL/GenBank/DDBJ databases">
        <title>Comparative genomics reveals the genomic features of Rhizophagus irregularis, R. cerebriforme, R. diaphanum and Gigaspora rosea, and their symbiotic lifestyle signature.</title>
        <authorList>
            <person name="Morin E."/>
            <person name="San Clemente H."/>
            <person name="Chen E.C.H."/>
            <person name="De La Providencia I."/>
            <person name="Hainaut M."/>
            <person name="Kuo A."/>
            <person name="Kohler A."/>
            <person name="Murat C."/>
            <person name="Tang N."/>
            <person name="Roy S."/>
            <person name="Loubradou J."/>
            <person name="Henrissat B."/>
            <person name="Grigoriev I.V."/>
            <person name="Corradi N."/>
            <person name="Roux C."/>
            <person name="Martin F.M."/>
        </authorList>
    </citation>
    <scope>NUCLEOTIDE SEQUENCE [LARGE SCALE GENOMIC DNA]</scope>
    <source>
        <strain evidence="2 3">DAOM 194757</strain>
    </source>
</reference>
<keyword evidence="1" id="KW-0732">Signal</keyword>
<protein>
    <submittedName>
        <fullName evidence="2">Uncharacterized protein</fullName>
    </submittedName>
</protein>